<evidence type="ECO:0000256" key="7">
    <source>
        <dbReference type="ARBA" id="ARBA00023136"/>
    </source>
</evidence>
<dbReference type="AlphaFoldDB" id="A0A3E2HIX6"/>
<name>A0A3E2HIX6_SCYLI</name>
<dbReference type="GO" id="GO:0034490">
    <property type="term" value="P:basic amino acid transmembrane import into vacuole"/>
    <property type="evidence" value="ECO:0007669"/>
    <property type="project" value="UniProtKB-ARBA"/>
</dbReference>
<feature type="region of interest" description="Disordered" evidence="8">
    <location>
        <begin position="1"/>
        <end position="76"/>
    </location>
</feature>
<keyword evidence="6 9" id="KW-1133">Transmembrane helix</keyword>
<dbReference type="Pfam" id="PF00916">
    <property type="entry name" value="Sulfate_transp"/>
    <property type="match status" value="1"/>
</dbReference>
<dbReference type="CDD" id="cd00038">
    <property type="entry name" value="CAP_ED"/>
    <property type="match status" value="1"/>
</dbReference>
<protein>
    <recommendedName>
        <fullName evidence="14">Sulfate transporter family protein</fullName>
    </recommendedName>
</protein>
<evidence type="ECO:0000313" key="12">
    <source>
        <dbReference type="EMBL" id="RFU33123.1"/>
    </source>
</evidence>
<dbReference type="EMBL" id="NCSJ02000041">
    <property type="protein sequence ID" value="RFU33123.1"/>
    <property type="molecule type" value="Genomic_DNA"/>
</dbReference>
<feature type="transmembrane region" description="Helical" evidence="9">
    <location>
        <begin position="458"/>
        <end position="479"/>
    </location>
</feature>
<evidence type="ECO:0000256" key="9">
    <source>
        <dbReference type="SAM" id="Phobius"/>
    </source>
</evidence>
<feature type="transmembrane region" description="Helical" evidence="9">
    <location>
        <begin position="360"/>
        <end position="379"/>
    </location>
</feature>
<dbReference type="GO" id="GO:0000329">
    <property type="term" value="C:fungal-type vacuole membrane"/>
    <property type="evidence" value="ECO:0007669"/>
    <property type="project" value="UniProtKB-ARBA"/>
</dbReference>
<dbReference type="SUPFAM" id="SSF51206">
    <property type="entry name" value="cAMP-binding domain-like"/>
    <property type="match status" value="1"/>
</dbReference>
<evidence type="ECO:0000256" key="1">
    <source>
        <dbReference type="ARBA" id="ARBA00004128"/>
    </source>
</evidence>
<proteinExistence type="predicted"/>
<feature type="domain" description="Cyclic nucleotide-binding" evidence="10">
    <location>
        <begin position="982"/>
        <end position="1082"/>
    </location>
</feature>
<dbReference type="InterPro" id="IPR014710">
    <property type="entry name" value="RmlC-like_jellyroll"/>
</dbReference>
<dbReference type="STRING" id="5539.A0A3E2HIX6"/>
<feature type="transmembrane region" description="Helical" evidence="9">
    <location>
        <begin position="525"/>
        <end position="545"/>
    </location>
</feature>
<dbReference type="Proteomes" id="UP000258309">
    <property type="component" value="Unassembled WGS sequence"/>
</dbReference>
<evidence type="ECO:0000256" key="5">
    <source>
        <dbReference type="ARBA" id="ARBA00022970"/>
    </source>
</evidence>
<feature type="non-terminal residue" evidence="12">
    <location>
        <position position="1117"/>
    </location>
</feature>
<feature type="transmembrane region" description="Helical" evidence="9">
    <location>
        <begin position="500"/>
        <end position="519"/>
    </location>
</feature>
<feature type="non-terminal residue" evidence="12">
    <location>
        <position position="1"/>
    </location>
</feature>
<keyword evidence="2" id="KW-0813">Transport</keyword>
<dbReference type="SUPFAM" id="SSF52091">
    <property type="entry name" value="SpoIIaa-like"/>
    <property type="match status" value="1"/>
</dbReference>
<dbReference type="InterPro" id="IPR036513">
    <property type="entry name" value="STAS_dom_sf"/>
</dbReference>
<dbReference type="InterPro" id="IPR018490">
    <property type="entry name" value="cNMP-bd_dom_sf"/>
</dbReference>
<feature type="transmembrane region" description="Helical" evidence="9">
    <location>
        <begin position="663"/>
        <end position="683"/>
    </location>
</feature>
<reference evidence="12 13" key="1">
    <citation type="submission" date="2018-05" db="EMBL/GenBank/DDBJ databases">
        <title>Draft genome sequence of Scytalidium lignicola DSM 105466, a ubiquitous saprotrophic fungus.</title>
        <authorList>
            <person name="Buettner E."/>
            <person name="Gebauer A.M."/>
            <person name="Hofrichter M."/>
            <person name="Liers C."/>
            <person name="Kellner H."/>
        </authorList>
    </citation>
    <scope>NUCLEOTIDE SEQUENCE [LARGE SCALE GENOMIC DNA]</scope>
    <source>
        <strain evidence="12 13">DSM 105466</strain>
    </source>
</reference>
<evidence type="ECO:0008006" key="14">
    <source>
        <dbReference type="Google" id="ProtNLM"/>
    </source>
</evidence>
<dbReference type="PROSITE" id="PS50801">
    <property type="entry name" value="STAS"/>
    <property type="match status" value="1"/>
</dbReference>
<dbReference type="PANTHER" id="PTHR43310">
    <property type="entry name" value="SULFATE TRANSPORTER YBAR-RELATED"/>
    <property type="match status" value="1"/>
</dbReference>
<evidence type="ECO:0000313" key="13">
    <source>
        <dbReference type="Proteomes" id="UP000258309"/>
    </source>
</evidence>
<evidence type="ECO:0000256" key="4">
    <source>
        <dbReference type="ARBA" id="ARBA00022692"/>
    </source>
</evidence>
<dbReference type="InterPro" id="IPR011547">
    <property type="entry name" value="SLC26A/SulP_dom"/>
</dbReference>
<dbReference type="Gene3D" id="2.60.120.10">
    <property type="entry name" value="Jelly Rolls"/>
    <property type="match status" value="1"/>
</dbReference>
<dbReference type="Pfam" id="PF01740">
    <property type="entry name" value="STAS"/>
    <property type="match status" value="1"/>
</dbReference>
<keyword evidence="7 9" id="KW-0472">Membrane</keyword>
<feature type="domain" description="STAS" evidence="11">
    <location>
        <begin position="791"/>
        <end position="899"/>
    </location>
</feature>
<dbReference type="InterPro" id="IPR002645">
    <property type="entry name" value="STAS_dom"/>
</dbReference>
<evidence type="ECO:0000256" key="8">
    <source>
        <dbReference type="SAM" id="MobiDB-lite"/>
    </source>
</evidence>
<evidence type="ECO:0000256" key="6">
    <source>
        <dbReference type="ARBA" id="ARBA00022989"/>
    </source>
</evidence>
<evidence type="ECO:0000259" key="10">
    <source>
        <dbReference type="PROSITE" id="PS50042"/>
    </source>
</evidence>
<keyword evidence="3" id="KW-0926">Vacuole</keyword>
<dbReference type="SMART" id="SM00100">
    <property type="entry name" value="cNMP"/>
    <property type="match status" value="1"/>
</dbReference>
<evidence type="ECO:0000256" key="3">
    <source>
        <dbReference type="ARBA" id="ARBA00022554"/>
    </source>
</evidence>
<dbReference type="CDD" id="cd07042">
    <property type="entry name" value="STAS_SulP_like_sulfate_transporter"/>
    <property type="match status" value="1"/>
</dbReference>
<dbReference type="OrthoDB" id="409725at2759"/>
<keyword evidence="4 9" id="KW-0812">Transmembrane</keyword>
<feature type="transmembrane region" description="Helical" evidence="9">
    <location>
        <begin position="428"/>
        <end position="452"/>
    </location>
</feature>
<feature type="transmembrane region" description="Helical" evidence="9">
    <location>
        <begin position="689"/>
        <end position="708"/>
    </location>
</feature>
<gene>
    <name evidence="12" type="ORF">B7463_g3248</name>
</gene>
<sequence length="1117" mass="124018">MSLPSSGFASSGPRARAASTQSRSSPRSIPGSFDSQRRPSNEASDANVESFRGRYGVSSPLLHPSVASGQREPTRSSLHLINQTLPAVASSSQRSPRSVREDTADLAIYALADKRSTHSTSPSTRPRPYQNYMASSFASVGDSDSTSNGEPEESWRNVIHEVSEPLSTENGHPADKSPGTSVIADMLRRSPPLPQSSLVREEQEQAQASEEEASKSGQRVGSVDFLIPGKSHSTVATSRIPVETPEPSESTPLIFKDATDESHPDWIRGEQDLERQEIRRKTLWPNLQDVISWPRHQGAYFLQLVAHPKRWDRKAIWHNAVVTPVGYLPAVILGLLLNILDALSYGMILFPLGQPIFEKLGAAGISMFYVSCIVSQLVYSCGGSIFRGGIGSEMIEVVPFFHKMAFLIMSKVGEDNPRAVIATTITSYAISSVITGIVFFLMGSCGFGYIVGFIPRHILIGCIGGVGWFLVATGFEVTARLDGNLNYDISTLKRMFEADTLPLWLIPFVLAIFLYWSQHKITSKYYLPMFILAIPAVFYFFVLSIDQLDPVKLRESGWIFNGPEAGEPWWYFYTLYDFKLVHWDALAETIPAMFALTFFGVLHVPINVPALAFNVGEDDLDLDRELIAHGVSNALSGFAGSIQNYLVYTNSVLFMRTGGDSRLAGIMLAILTVGVLVVGPVIIGYIPVMMVGVLIFVLGFELFLEAVWEPRKKLKMLEYLTVIAIVLIMGIYDFVIGIFVGIGLAFVALVVQTSRVPAVRASYSGEIAGSTVRRNALQHRFLRDVGSQIHVTKLAGYLFFGTIVSVEERIRGLIEDEAFHKRPIRFLVFDLWHVTGIDYSAAEAFNRLNRVFARKGVTLVMSGVSPDGPLAASLRAVGLGQDGSEVTLFADLNSALESCENELLKTFYASKEARTSRNAPSAHLDIPVQQGVSPFHSMDTQFSSPRRNQLHRVALNLNENHVETRYNNFKEPLRLILQTFQGLTDKNEDFWFRVVPFFVKKEFPAGSILYHRGEPAKGFYLLEDGILRADYELPQGRYFESMVPGTTCGELPFFSETDRTATVLAERACTVWLLDREHWEELQKIDSDVAQELLRISLKLTSERMSAITSYVLTTAR</sequence>
<feature type="compositionally biased region" description="Low complexity" evidence="8">
    <location>
        <begin position="13"/>
        <end position="30"/>
    </location>
</feature>
<dbReference type="Gene3D" id="3.30.750.24">
    <property type="entry name" value="STAS domain"/>
    <property type="match status" value="1"/>
</dbReference>
<dbReference type="Pfam" id="PF00027">
    <property type="entry name" value="cNMP_binding"/>
    <property type="match status" value="1"/>
</dbReference>
<comment type="caution">
    <text evidence="12">The sequence shown here is derived from an EMBL/GenBank/DDBJ whole genome shotgun (WGS) entry which is preliminary data.</text>
</comment>
<dbReference type="OMA" id="ENEDFWF"/>
<evidence type="ECO:0000259" key="11">
    <source>
        <dbReference type="PROSITE" id="PS50801"/>
    </source>
</evidence>
<feature type="region of interest" description="Disordered" evidence="8">
    <location>
        <begin position="190"/>
        <end position="220"/>
    </location>
</feature>
<keyword evidence="5" id="KW-0029">Amino-acid transport</keyword>
<keyword evidence="13" id="KW-1185">Reference proteome</keyword>
<dbReference type="PANTHER" id="PTHR43310:SF4">
    <property type="entry name" value="AFR304WP"/>
    <property type="match status" value="1"/>
</dbReference>
<dbReference type="InterPro" id="IPR052706">
    <property type="entry name" value="Membrane-Transporter-like"/>
</dbReference>
<feature type="transmembrane region" description="Helical" evidence="9">
    <location>
        <begin position="720"/>
        <end position="751"/>
    </location>
</feature>
<dbReference type="FunFam" id="2.60.120.10:FF:000141">
    <property type="entry name" value="Sulfate transporter family protein"/>
    <property type="match status" value="1"/>
</dbReference>
<dbReference type="FunFam" id="3.30.750.24:FF:000012">
    <property type="entry name" value="Sulfate transporter family protein"/>
    <property type="match status" value="1"/>
</dbReference>
<comment type="subcellular location">
    <subcellularLocation>
        <location evidence="1">Vacuole membrane</location>
        <topology evidence="1">Multi-pass membrane protein</topology>
    </subcellularLocation>
</comment>
<dbReference type="PROSITE" id="PS50042">
    <property type="entry name" value="CNMP_BINDING_3"/>
    <property type="match status" value="1"/>
</dbReference>
<accession>A0A3E2HIX6</accession>
<organism evidence="12 13">
    <name type="scientific">Scytalidium lignicola</name>
    <name type="common">Hyphomycete</name>
    <dbReference type="NCBI Taxonomy" id="5539"/>
    <lineage>
        <taxon>Eukaryota</taxon>
        <taxon>Fungi</taxon>
        <taxon>Dikarya</taxon>
        <taxon>Ascomycota</taxon>
        <taxon>Pezizomycotina</taxon>
        <taxon>Leotiomycetes</taxon>
        <taxon>Leotiomycetes incertae sedis</taxon>
        <taxon>Scytalidium</taxon>
    </lineage>
</organism>
<dbReference type="InterPro" id="IPR000595">
    <property type="entry name" value="cNMP-bd_dom"/>
</dbReference>
<evidence type="ECO:0000256" key="2">
    <source>
        <dbReference type="ARBA" id="ARBA00022448"/>
    </source>
</evidence>